<protein>
    <submittedName>
        <fullName evidence="2">Uncharacterized protein</fullName>
    </submittedName>
</protein>
<feature type="compositionally biased region" description="Basic residues" evidence="1">
    <location>
        <begin position="293"/>
        <end position="303"/>
    </location>
</feature>
<evidence type="ECO:0000313" key="2">
    <source>
        <dbReference type="EMBL" id="KAJ5088122.1"/>
    </source>
</evidence>
<dbReference type="EMBL" id="JAPQKH010000007">
    <property type="protein sequence ID" value="KAJ5088122.1"/>
    <property type="molecule type" value="Genomic_DNA"/>
</dbReference>
<feature type="compositionally biased region" description="Low complexity" evidence="1">
    <location>
        <begin position="374"/>
        <end position="383"/>
    </location>
</feature>
<dbReference type="OrthoDB" id="5423493at2759"/>
<feature type="compositionally biased region" description="Basic residues" evidence="1">
    <location>
        <begin position="336"/>
        <end position="348"/>
    </location>
</feature>
<gene>
    <name evidence="2" type="ORF">N7456_011738</name>
</gene>
<evidence type="ECO:0000256" key="1">
    <source>
        <dbReference type="SAM" id="MobiDB-lite"/>
    </source>
</evidence>
<feature type="compositionally biased region" description="Acidic residues" evidence="1">
    <location>
        <begin position="132"/>
        <end position="144"/>
    </location>
</feature>
<feature type="compositionally biased region" description="Polar residues" evidence="1">
    <location>
        <begin position="35"/>
        <end position="64"/>
    </location>
</feature>
<sequence>MPRPARRNRSTKAPEPTDAPKARDGNDPKSPATEHGSTLNAQPALRNQTPLAKSNEQAIESSPAGNAPGTGSRPGTSRPPTRSRGYSSTLSLAGRTGDANSRVPGTPGFDTSVLGNFRRRPRQQSILQMMQAEEDSSDVDEDDFLGGLSPQDESTPLNASRGKSLLAKQGEESASPSQSLPSSGGSHKRKRVEVEVQVPMSSIEDTQAMVPDSPSATPIPDRSRFQVSDETPQPMPFSDILSQTMAPPASSPMWSTQSSIAANNSPAVHQRNSKTNLRDVAHMSTAALQNKLLPRRRQRRRKQREVGEMDIPSDESDDDAHNAASGDEDELNYLPPRRKRQANTRKSHPLGSKPAQVNQKQKKTRAKSVPNSKPSGPQGPQSPRLEGIDKENESRISSPTSSLSSPPESDASDSESEVGTGRRYISEELRAAAKKFAEVDKWQMEFEEVSASETPGSPIR</sequence>
<feature type="compositionally biased region" description="Low complexity" evidence="1">
    <location>
        <begin position="395"/>
        <end position="409"/>
    </location>
</feature>
<feature type="compositionally biased region" description="Low complexity" evidence="1">
    <location>
        <begin position="69"/>
        <end position="85"/>
    </location>
</feature>
<feature type="compositionally biased region" description="Basic and acidic residues" evidence="1">
    <location>
        <begin position="18"/>
        <end position="27"/>
    </location>
</feature>
<keyword evidence="3" id="KW-1185">Reference proteome</keyword>
<name>A0A9W9EU80_9EURO</name>
<organism evidence="2 3">
    <name type="scientific">Penicillium angulare</name>
    <dbReference type="NCBI Taxonomy" id="116970"/>
    <lineage>
        <taxon>Eukaryota</taxon>
        <taxon>Fungi</taxon>
        <taxon>Dikarya</taxon>
        <taxon>Ascomycota</taxon>
        <taxon>Pezizomycotina</taxon>
        <taxon>Eurotiomycetes</taxon>
        <taxon>Eurotiomycetidae</taxon>
        <taxon>Eurotiales</taxon>
        <taxon>Aspergillaceae</taxon>
        <taxon>Penicillium</taxon>
    </lineage>
</organism>
<feature type="region of interest" description="Disordered" evidence="1">
    <location>
        <begin position="1"/>
        <end position="422"/>
    </location>
</feature>
<reference evidence="2" key="2">
    <citation type="journal article" date="2023" name="IMA Fungus">
        <title>Comparative genomic study of the Penicillium genus elucidates a diverse pangenome and 15 lateral gene transfer events.</title>
        <authorList>
            <person name="Petersen C."/>
            <person name="Sorensen T."/>
            <person name="Nielsen M.R."/>
            <person name="Sondergaard T.E."/>
            <person name="Sorensen J.L."/>
            <person name="Fitzpatrick D.A."/>
            <person name="Frisvad J.C."/>
            <person name="Nielsen K.L."/>
        </authorList>
    </citation>
    <scope>NUCLEOTIDE SEQUENCE</scope>
    <source>
        <strain evidence="2">IBT 30069</strain>
    </source>
</reference>
<dbReference type="Proteomes" id="UP001149165">
    <property type="component" value="Unassembled WGS sequence"/>
</dbReference>
<feature type="compositionally biased region" description="Low complexity" evidence="1">
    <location>
        <begin position="173"/>
        <end position="185"/>
    </location>
</feature>
<proteinExistence type="predicted"/>
<dbReference type="AlphaFoldDB" id="A0A9W9EU80"/>
<comment type="caution">
    <text evidence="2">The sequence shown here is derived from an EMBL/GenBank/DDBJ whole genome shotgun (WGS) entry which is preliminary data.</text>
</comment>
<feature type="compositionally biased region" description="Polar residues" evidence="1">
    <location>
        <begin position="252"/>
        <end position="267"/>
    </location>
</feature>
<reference evidence="2" key="1">
    <citation type="submission" date="2022-11" db="EMBL/GenBank/DDBJ databases">
        <authorList>
            <person name="Petersen C."/>
        </authorList>
    </citation>
    <scope>NUCLEOTIDE SEQUENCE</scope>
    <source>
        <strain evidence="2">IBT 30069</strain>
    </source>
</reference>
<accession>A0A9W9EU80</accession>
<evidence type="ECO:0000313" key="3">
    <source>
        <dbReference type="Proteomes" id="UP001149165"/>
    </source>
</evidence>
<feature type="compositionally biased region" description="Basic residues" evidence="1">
    <location>
        <begin position="1"/>
        <end position="10"/>
    </location>
</feature>